<keyword evidence="2" id="KW-1185">Reference proteome</keyword>
<reference evidence="3" key="1">
    <citation type="submission" date="2025-08" db="UniProtKB">
        <authorList>
            <consortium name="RefSeq"/>
        </authorList>
    </citation>
    <scope>IDENTIFICATION</scope>
    <source>
        <tissue evidence="3">Silk gland</tissue>
    </source>
</reference>
<organism evidence="2 3">
    <name type="scientific">Bombyx mandarina</name>
    <name type="common">Wild silk moth</name>
    <name type="synonym">Wild silkworm</name>
    <dbReference type="NCBI Taxonomy" id="7092"/>
    <lineage>
        <taxon>Eukaryota</taxon>
        <taxon>Metazoa</taxon>
        <taxon>Ecdysozoa</taxon>
        <taxon>Arthropoda</taxon>
        <taxon>Hexapoda</taxon>
        <taxon>Insecta</taxon>
        <taxon>Pterygota</taxon>
        <taxon>Neoptera</taxon>
        <taxon>Endopterygota</taxon>
        <taxon>Lepidoptera</taxon>
        <taxon>Glossata</taxon>
        <taxon>Ditrysia</taxon>
        <taxon>Bombycoidea</taxon>
        <taxon>Bombycidae</taxon>
        <taxon>Bombycinae</taxon>
        <taxon>Bombyx</taxon>
    </lineage>
</organism>
<dbReference type="GeneID" id="114246187"/>
<name>A0A6J2JX22_BOMMA</name>
<proteinExistence type="predicted"/>
<dbReference type="KEGG" id="bman:114246187"/>
<evidence type="ECO:0000256" key="1">
    <source>
        <dbReference type="SAM" id="MobiDB-lite"/>
    </source>
</evidence>
<evidence type="ECO:0000313" key="2">
    <source>
        <dbReference type="Proteomes" id="UP000504629"/>
    </source>
</evidence>
<dbReference type="OrthoDB" id="7458029at2759"/>
<feature type="region of interest" description="Disordered" evidence="1">
    <location>
        <begin position="1"/>
        <end position="22"/>
    </location>
</feature>
<feature type="compositionally biased region" description="Basic and acidic residues" evidence="1">
    <location>
        <begin position="1"/>
        <end position="11"/>
    </location>
</feature>
<dbReference type="Proteomes" id="UP000504629">
    <property type="component" value="Unplaced"/>
</dbReference>
<feature type="region of interest" description="Disordered" evidence="1">
    <location>
        <begin position="56"/>
        <end position="77"/>
    </location>
</feature>
<protein>
    <submittedName>
        <fullName evidence="3">Uncharacterized protein LOC114246187</fullName>
    </submittedName>
</protein>
<dbReference type="RefSeq" id="XP_028034406.1">
    <property type="nucleotide sequence ID" value="XM_028178605.1"/>
</dbReference>
<gene>
    <name evidence="3" type="primary">LOC114246187</name>
</gene>
<sequence>MDYKEMKKLDEESLQQLTEGSGPTDLCLCSVLGPRDDERASLKSSLKKAFGFGSRDKAKGNTGKNIESSLSSSSARGKGFKVTKETVKRSSECGKCGCDEKNIVLRHSEANIRIVTPDVSTLCPCSSNCLPGKEKMRDNIRVIIEPVQIELDQSTYSRHPNEDNSIINQSSLERFNISDH</sequence>
<accession>A0A6J2JX22</accession>
<dbReference type="AlphaFoldDB" id="A0A6J2JX22"/>
<evidence type="ECO:0000313" key="3">
    <source>
        <dbReference type="RefSeq" id="XP_028034406.1"/>
    </source>
</evidence>